<evidence type="ECO:0000313" key="1">
    <source>
        <dbReference type="EMBL" id="MEQ5844382.1"/>
    </source>
</evidence>
<dbReference type="InterPro" id="IPR014710">
    <property type="entry name" value="RmlC-like_jellyroll"/>
</dbReference>
<dbReference type="SUPFAM" id="SSF51182">
    <property type="entry name" value="RmlC-like cupins"/>
    <property type="match status" value="1"/>
</dbReference>
<dbReference type="RefSeq" id="WP_349545977.1">
    <property type="nucleotide sequence ID" value="NZ_JAOALG010000003.1"/>
</dbReference>
<evidence type="ECO:0000313" key="2">
    <source>
        <dbReference type="Proteomes" id="UP001469089"/>
    </source>
</evidence>
<dbReference type="PIRSF" id="PIRSF019307">
    <property type="entry name" value="UCP019307"/>
    <property type="match status" value="1"/>
</dbReference>
<protein>
    <submittedName>
        <fullName evidence="1">Cupin</fullName>
    </submittedName>
</protein>
<comment type="caution">
    <text evidence="1">The sequence shown here is derived from an EMBL/GenBank/DDBJ whole genome shotgun (WGS) entry which is preliminary data.</text>
</comment>
<gene>
    <name evidence="1" type="ORF">N0A02_33530</name>
</gene>
<keyword evidence="1" id="KW-0614">Plasmid</keyword>
<dbReference type="InterPro" id="IPR011051">
    <property type="entry name" value="RmlC_Cupin_sf"/>
</dbReference>
<dbReference type="PANTHER" id="PTHR36448:SF2">
    <property type="entry name" value="CUPIN TYPE-1 DOMAIN-CONTAINING PROTEIN"/>
    <property type="match status" value="1"/>
</dbReference>
<dbReference type="CDD" id="cd02219">
    <property type="entry name" value="cupin_YjlB-like"/>
    <property type="match status" value="1"/>
</dbReference>
<reference evidence="1 2" key="1">
    <citation type="journal article" date="2024" name="Chem. Sci.">
        <title>Discovery of a lagriamide polyketide by integrated genome mining, isotopic labeling, and untargeted metabolomics.</title>
        <authorList>
            <person name="Fergusson C.H."/>
            <person name="Saulog J."/>
            <person name="Paulo B.S."/>
            <person name="Wilson D.M."/>
            <person name="Liu D.Y."/>
            <person name="Morehouse N.J."/>
            <person name="Waterworth S."/>
            <person name="Barkei J."/>
            <person name="Gray C.A."/>
            <person name="Kwan J.C."/>
            <person name="Eustaquio A.S."/>
            <person name="Linington R.G."/>
        </authorList>
    </citation>
    <scope>NUCLEOTIDE SEQUENCE [LARGE SCALE GENOMIC DNA]</scope>
    <source>
        <strain evidence="1 2">RL17-338-BIF-B</strain>
    </source>
</reference>
<dbReference type="InterPro" id="IPR047121">
    <property type="entry name" value="YjiB-like"/>
</dbReference>
<dbReference type="PANTHER" id="PTHR36448">
    <property type="entry name" value="BLR7373 PROTEIN"/>
    <property type="match status" value="1"/>
</dbReference>
<geneLocation type="plasmid" evidence="1">
    <name>pl1</name>
</geneLocation>
<keyword evidence="2" id="KW-1185">Reference proteome</keyword>
<dbReference type="InterPro" id="IPR014500">
    <property type="entry name" value="UCP019307_cupin"/>
</dbReference>
<dbReference type="EMBL" id="JAOALG010000003">
    <property type="protein sequence ID" value="MEQ5844382.1"/>
    <property type="molecule type" value="Genomic_DNA"/>
</dbReference>
<accession>A0ABV1LYI2</accession>
<name>A0ABV1LYI2_9BURK</name>
<proteinExistence type="predicted"/>
<sequence>MVDMRYEQQIEQGHYEAFTLAPREWVPNNRKLAVAIYRAAIPGSRTDLTTEFEALFNHNRWPPQWRDGIFDYHHFHSTAHEVLGIASGAAEVIIGGPRGRVVTLRSGDVLLLPAGTGHCLQAFSGSLRVVGGYPPGQQWDIRRDALTPEELVAMESLPFPPSDPVLGERGPVIEQWLCIA</sequence>
<organism evidence="1 2">
    <name type="scientific">Paraburkholderia acidicola</name>
    <dbReference type="NCBI Taxonomy" id="1912599"/>
    <lineage>
        <taxon>Bacteria</taxon>
        <taxon>Pseudomonadati</taxon>
        <taxon>Pseudomonadota</taxon>
        <taxon>Betaproteobacteria</taxon>
        <taxon>Burkholderiales</taxon>
        <taxon>Burkholderiaceae</taxon>
        <taxon>Paraburkholderia</taxon>
    </lineage>
</organism>
<dbReference type="Proteomes" id="UP001469089">
    <property type="component" value="Unassembled WGS sequence"/>
</dbReference>
<dbReference type="Gene3D" id="2.60.120.10">
    <property type="entry name" value="Jelly Rolls"/>
    <property type="match status" value="1"/>
</dbReference>